<feature type="transmembrane region" description="Helical" evidence="7">
    <location>
        <begin position="393"/>
        <end position="412"/>
    </location>
</feature>
<sequence length="547" mass="59195">MDLMLGFLLAMSVTMALIPPLMQAAARWQFLDAPEARKVHTTPVPRVGGIAMAAGTLLALLLSGEFAQPMPAYLAGVLVLLLFGVWDDRVTLSAGPKLIGQVIAVLFIMVWGDVTIGTITLTERHELPVWVSWPLTFVFLIGVTNAINLADGLDGLAGGTTLLSLSALALLAFTSGTPFVGVVAIVIVGAILGFLRYNTHPARVFMGDGGSQILGFSAAVLAVVLTQDELTPLSSALPLLLLGIPIIDTLMVMSQRMLEGRSPLQADRNHIHHRLLGLGFDHHEAVMGIYFLQACLFVTAWYLRYESDVTIIAVFAGLSLLTIGSLQLAMAVKWRLRPVNPKGSDNSSNLGRLVMWLRAPTRLPRWSLVVIGLGVSLYLFAVSVVSPRPSTDVQIMAAVVALSMLGLMVMRWREADSGWMLRGAAFLALVMAVYFDRQTTTLLEERSALQVCLFAALVIAIVIRFRLASDRRFRVTPLDILVIFIAVAVPNLPGSVISAATVGESIAKLVVLMYGVETLFSAAAHWWRLPSLAAFGYLVACSLHSWY</sequence>
<evidence type="ECO:0000256" key="6">
    <source>
        <dbReference type="ARBA" id="ARBA00023136"/>
    </source>
</evidence>
<proteinExistence type="predicted"/>
<dbReference type="RefSeq" id="WP_380594726.1">
    <property type="nucleotide sequence ID" value="NZ_JBHSDU010000001.1"/>
</dbReference>
<reference evidence="9" key="1">
    <citation type="journal article" date="2019" name="Int. J. Syst. Evol. Microbiol.">
        <title>The Global Catalogue of Microorganisms (GCM) 10K type strain sequencing project: providing services to taxonomists for standard genome sequencing and annotation.</title>
        <authorList>
            <consortium name="The Broad Institute Genomics Platform"/>
            <consortium name="The Broad Institute Genome Sequencing Center for Infectious Disease"/>
            <person name="Wu L."/>
            <person name="Ma J."/>
        </authorList>
    </citation>
    <scope>NUCLEOTIDE SEQUENCE [LARGE SCALE GENOMIC DNA]</scope>
    <source>
        <strain evidence="9">CGMCC 1.10759</strain>
    </source>
</reference>
<dbReference type="PROSITE" id="PS01348">
    <property type="entry name" value="MRAY_2"/>
    <property type="match status" value="1"/>
</dbReference>
<feature type="transmembrane region" description="Helical" evidence="7">
    <location>
        <begin position="209"/>
        <end position="227"/>
    </location>
</feature>
<dbReference type="InterPro" id="IPR018480">
    <property type="entry name" value="PNAcMuramoyl-5peptid_Trfase_CS"/>
</dbReference>
<evidence type="ECO:0000256" key="7">
    <source>
        <dbReference type="SAM" id="Phobius"/>
    </source>
</evidence>
<evidence type="ECO:0000256" key="4">
    <source>
        <dbReference type="ARBA" id="ARBA00022692"/>
    </source>
</evidence>
<feature type="transmembrane region" description="Helical" evidence="7">
    <location>
        <begin position="98"/>
        <end position="121"/>
    </location>
</feature>
<comment type="subcellular location">
    <subcellularLocation>
        <location evidence="1">Cell membrane</location>
        <topology evidence="1">Multi-pass membrane protein</topology>
    </subcellularLocation>
</comment>
<feature type="transmembrane region" description="Helical" evidence="7">
    <location>
        <begin position="233"/>
        <end position="253"/>
    </location>
</feature>
<feature type="transmembrane region" description="Helical" evidence="7">
    <location>
        <begin position="309"/>
        <end position="332"/>
    </location>
</feature>
<protein>
    <submittedName>
        <fullName evidence="8">Glycosyltransferase family 4 protein</fullName>
    </submittedName>
</protein>
<feature type="transmembrane region" description="Helical" evidence="7">
    <location>
        <begin position="447"/>
        <end position="468"/>
    </location>
</feature>
<name>A0ABV8SKT5_9GAMM</name>
<gene>
    <name evidence="8" type="ORF">ACFPN2_02730</name>
</gene>
<evidence type="ECO:0000256" key="1">
    <source>
        <dbReference type="ARBA" id="ARBA00004651"/>
    </source>
</evidence>
<evidence type="ECO:0000256" key="5">
    <source>
        <dbReference type="ARBA" id="ARBA00022989"/>
    </source>
</evidence>
<dbReference type="InterPro" id="IPR000715">
    <property type="entry name" value="Glycosyl_transferase_4"/>
</dbReference>
<feature type="transmembrane region" description="Helical" evidence="7">
    <location>
        <begin position="179"/>
        <end position="197"/>
    </location>
</feature>
<evidence type="ECO:0000256" key="3">
    <source>
        <dbReference type="ARBA" id="ARBA00022679"/>
    </source>
</evidence>
<organism evidence="8 9">
    <name type="scientific">Steroidobacter flavus</name>
    <dbReference type="NCBI Taxonomy" id="1842136"/>
    <lineage>
        <taxon>Bacteria</taxon>
        <taxon>Pseudomonadati</taxon>
        <taxon>Pseudomonadota</taxon>
        <taxon>Gammaproteobacteria</taxon>
        <taxon>Steroidobacterales</taxon>
        <taxon>Steroidobacteraceae</taxon>
        <taxon>Steroidobacter</taxon>
    </lineage>
</organism>
<evidence type="ECO:0000313" key="9">
    <source>
        <dbReference type="Proteomes" id="UP001595904"/>
    </source>
</evidence>
<keyword evidence="3" id="KW-0808">Transferase</keyword>
<keyword evidence="9" id="KW-1185">Reference proteome</keyword>
<dbReference type="PANTHER" id="PTHR22926:SF3">
    <property type="entry name" value="UNDECAPRENYL-PHOSPHATE ALPHA-N-ACETYLGLUCOSAMINYL 1-PHOSPHATE TRANSFERASE"/>
    <property type="match status" value="1"/>
</dbReference>
<keyword evidence="4 7" id="KW-0812">Transmembrane</keyword>
<keyword evidence="6 7" id="KW-0472">Membrane</keyword>
<feature type="transmembrane region" description="Helical" evidence="7">
    <location>
        <begin position="285"/>
        <end position="303"/>
    </location>
</feature>
<feature type="transmembrane region" description="Helical" evidence="7">
    <location>
        <begin position="480"/>
        <end position="500"/>
    </location>
</feature>
<dbReference type="CDD" id="cd06853">
    <property type="entry name" value="GT_WecA_like"/>
    <property type="match status" value="1"/>
</dbReference>
<feature type="transmembrane region" description="Helical" evidence="7">
    <location>
        <begin position="47"/>
        <end position="64"/>
    </location>
</feature>
<evidence type="ECO:0000256" key="2">
    <source>
        <dbReference type="ARBA" id="ARBA00022475"/>
    </source>
</evidence>
<dbReference type="Proteomes" id="UP001595904">
    <property type="component" value="Unassembled WGS sequence"/>
</dbReference>
<keyword evidence="2" id="KW-1003">Cell membrane</keyword>
<feature type="transmembrane region" description="Helical" evidence="7">
    <location>
        <begin position="366"/>
        <end position="387"/>
    </location>
</feature>
<dbReference type="Pfam" id="PF00953">
    <property type="entry name" value="Glycos_transf_4"/>
    <property type="match status" value="1"/>
</dbReference>
<evidence type="ECO:0000313" key="8">
    <source>
        <dbReference type="EMBL" id="MFC4307986.1"/>
    </source>
</evidence>
<feature type="transmembrane region" description="Helical" evidence="7">
    <location>
        <begin position="127"/>
        <end position="148"/>
    </location>
</feature>
<feature type="transmembrane region" description="Helical" evidence="7">
    <location>
        <begin position="6"/>
        <end position="26"/>
    </location>
</feature>
<dbReference type="EMBL" id="JBHSDU010000001">
    <property type="protein sequence ID" value="MFC4307986.1"/>
    <property type="molecule type" value="Genomic_DNA"/>
</dbReference>
<feature type="transmembrane region" description="Helical" evidence="7">
    <location>
        <begin position="419"/>
        <end position="435"/>
    </location>
</feature>
<accession>A0ABV8SKT5</accession>
<keyword evidence="5 7" id="KW-1133">Transmembrane helix</keyword>
<dbReference type="PANTHER" id="PTHR22926">
    <property type="entry name" value="PHOSPHO-N-ACETYLMURAMOYL-PENTAPEPTIDE-TRANSFERASE"/>
    <property type="match status" value="1"/>
</dbReference>
<feature type="transmembrane region" description="Helical" evidence="7">
    <location>
        <begin position="70"/>
        <end position="86"/>
    </location>
</feature>
<comment type="caution">
    <text evidence="8">The sequence shown here is derived from an EMBL/GenBank/DDBJ whole genome shotgun (WGS) entry which is preliminary data.</text>
</comment>